<dbReference type="Proteomes" id="UP000215223">
    <property type="component" value="Unassembled WGS sequence"/>
</dbReference>
<gene>
    <name evidence="1" type="ORF">CFP71_21395</name>
</gene>
<reference evidence="1 2" key="1">
    <citation type="submission" date="2017-07" db="EMBL/GenBank/DDBJ databases">
        <title>Amycolatopsis thailandensis Genome sequencing and assembly.</title>
        <authorList>
            <person name="Kaur N."/>
            <person name="Mayilraj S."/>
        </authorList>
    </citation>
    <scope>NUCLEOTIDE SEQUENCE [LARGE SCALE GENOMIC DNA]</scope>
    <source>
        <strain evidence="1 2">JCM 16380</strain>
    </source>
</reference>
<evidence type="ECO:0000313" key="1">
    <source>
        <dbReference type="EMBL" id="OXM53769.1"/>
    </source>
</evidence>
<sequence length="105" mass="11238">MADVEFVPDHKGLAALLRGPEVHDLIMDRARGGAEFAQRIAPRQTGEYAAGIRAEDGGLGGRRHDRPVGLIVATAPHSAAVEWGNDHQTHPHHVLGRTLDIVEAG</sequence>
<keyword evidence="2" id="KW-1185">Reference proteome</keyword>
<dbReference type="AlphaFoldDB" id="A0A229S4Y8"/>
<dbReference type="OrthoDB" id="3623664at2"/>
<proteinExistence type="predicted"/>
<evidence type="ECO:0000313" key="2">
    <source>
        <dbReference type="Proteomes" id="UP000215223"/>
    </source>
</evidence>
<name>A0A229S4Y8_9PSEU</name>
<dbReference type="RefSeq" id="WP_093935639.1">
    <property type="nucleotide sequence ID" value="NZ_NMQT01000073.1"/>
</dbReference>
<comment type="caution">
    <text evidence="1">The sequence shown here is derived from an EMBL/GenBank/DDBJ whole genome shotgun (WGS) entry which is preliminary data.</text>
</comment>
<organism evidence="1 2">
    <name type="scientific">Amycolatopsis thailandensis</name>
    <dbReference type="NCBI Taxonomy" id="589330"/>
    <lineage>
        <taxon>Bacteria</taxon>
        <taxon>Bacillati</taxon>
        <taxon>Actinomycetota</taxon>
        <taxon>Actinomycetes</taxon>
        <taxon>Pseudonocardiales</taxon>
        <taxon>Pseudonocardiaceae</taxon>
        <taxon>Amycolatopsis</taxon>
    </lineage>
</organism>
<dbReference type="EMBL" id="NMQT01000073">
    <property type="protein sequence ID" value="OXM53769.1"/>
    <property type="molecule type" value="Genomic_DNA"/>
</dbReference>
<protein>
    <submittedName>
        <fullName evidence="1">Uncharacterized protein</fullName>
    </submittedName>
</protein>
<accession>A0A229S4Y8</accession>